<comment type="caution">
    <text evidence="1">The sequence shown here is derived from an EMBL/GenBank/DDBJ whole genome shotgun (WGS) entry which is preliminary data.</text>
</comment>
<dbReference type="EMBL" id="JABZSJ010000046">
    <property type="protein sequence ID" value="MBF1384803.1"/>
    <property type="molecule type" value="Genomic_DNA"/>
</dbReference>
<evidence type="ECO:0000313" key="2">
    <source>
        <dbReference type="Proteomes" id="UP000771736"/>
    </source>
</evidence>
<proteinExistence type="predicted"/>
<gene>
    <name evidence="1" type="ORF">HXN26_08150</name>
</gene>
<reference evidence="1" key="1">
    <citation type="submission" date="2020-04" db="EMBL/GenBank/DDBJ databases">
        <title>Deep metagenomics examines the oral microbiome during advanced dental caries in children, revealing novel taxa and co-occurrences with host molecules.</title>
        <authorList>
            <person name="Baker J.L."/>
            <person name="Morton J.T."/>
            <person name="Dinis M."/>
            <person name="Alvarez R."/>
            <person name="Tran N.C."/>
            <person name="Knight R."/>
            <person name="Edlund A."/>
        </authorList>
    </citation>
    <scope>NUCLEOTIDE SEQUENCE</scope>
    <source>
        <strain evidence="1">JCVI_44_bin.5</strain>
    </source>
</reference>
<protein>
    <recommendedName>
        <fullName evidence="3">Lipoprotein</fullName>
    </recommendedName>
</protein>
<name>A0A930N061_9BACT</name>
<dbReference type="PROSITE" id="PS51257">
    <property type="entry name" value="PROKAR_LIPOPROTEIN"/>
    <property type="match status" value="1"/>
</dbReference>
<accession>A0A930N061</accession>
<sequence length="225" mass="26945">MNKKNILLLLTAVVMASCHDDNPYHNKTDEYTTKYWLSKYFIPNSIQGGIEDFKKIVVDGKEKSVMDSTKFYLHFDHRPSTEYYSEENNKAKFLEYARTYHENGDTLFSNFSGYVKPVGIKSLQMYIIRDEKYINVSENFLIKYENDSLIIANHYSNEAKNSPKRLIKKKLSELTEYDYKWIPVHVNFEVIDKTIDRYWLRIQLENGVEDWYPYNLHLKDEHKKY</sequence>
<organism evidence="1 2">
    <name type="scientific">Prevotella aurantiaca</name>
    <dbReference type="NCBI Taxonomy" id="596085"/>
    <lineage>
        <taxon>Bacteria</taxon>
        <taxon>Pseudomonadati</taxon>
        <taxon>Bacteroidota</taxon>
        <taxon>Bacteroidia</taxon>
        <taxon>Bacteroidales</taxon>
        <taxon>Prevotellaceae</taxon>
        <taxon>Prevotella</taxon>
    </lineage>
</organism>
<dbReference type="Proteomes" id="UP000771736">
    <property type="component" value="Unassembled WGS sequence"/>
</dbReference>
<evidence type="ECO:0008006" key="3">
    <source>
        <dbReference type="Google" id="ProtNLM"/>
    </source>
</evidence>
<dbReference type="RefSeq" id="WP_273160539.1">
    <property type="nucleotide sequence ID" value="NZ_JABZSJ010000046.1"/>
</dbReference>
<evidence type="ECO:0000313" key="1">
    <source>
        <dbReference type="EMBL" id="MBF1384803.1"/>
    </source>
</evidence>
<dbReference type="AlphaFoldDB" id="A0A930N061"/>